<comment type="caution">
    <text evidence="3">The sequence shown here is derived from an EMBL/GenBank/DDBJ whole genome shotgun (WGS) entry which is preliminary data.</text>
</comment>
<reference evidence="3 4" key="1">
    <citation type="submission" date="2024-05" db="EMBL/GenBank/DDBJ databases">
        <authorList>
            <person name="Wallberg A."/>
        </authorList>
    </citation>
    <scope>NUCLEOTIDE SEQUENCE [LARGE SCALE GENOMIC DNA]</scope>
</reference>
<dbReference type="InterPro" id="IPR000331">
    <property type="entry name" value="Rap/Ran_GAP_dom"/>
</dbReference>
<name>A0AAV2Q8R1_MEGNR</name>
<dbReference type="AlphaFoldDB" id="A0AAV2Q8R1"/>
<dbReference type="GO" id="GO:0051056">
    <property type="term" value="P:regulation of small GTPase mediated signal transduction"/>
    <property type="evidence" value="ECO:0007669"/>
    <property type="project" value="InterPro"/>
</dbReference>
<evidence type="ECO:0000256" key="1">
    <source>
        <dbReference type="ARBA" id="ARBA00022468"/>
    </source>
</evidence>
<dbReference type="SUPFAM" id="SSF111347">
    <property type="entry name" value="Rap/Ran-GAP"/>
    <property type="match status" value="1"/>
</dbReference>
<evidence type="ECO:0000313" key="4">
    <source>
        <dbReference type="Proteomes" id="UP001497623"/>
    </source>
</evidence>
<keyword evidence="1" id="KW-0343">GTPase activation</keyword>
<accession>A0AAV2Q8R1</accession>
<sequence length="159" mass="18536">DMTGRHSIYTIYEGHEIMFHVSTLLPFSKDNKQQVERKRHIGNDIVNIVFLDGTPEEMTAFSPSYIKSQFTHVFALVSNIVEEDSYRLHVYSEETVPLFGPSLPCPPVFSNHQEFREFLLVKLINGEKATFNTPTFAQKRERTLDMLIRDLYQEHINDN</sequence>
<protein>
    <recommendedName>
        <fullName evidence="2">Rap-GAP domain-containing protein</fullName>
    </recommendedName>
</protein>
<dbReference type="Pfam" id="PF02145">
    <property type="entry name" value="Rap_GAP"/>
    <property type="match status" value="1"/>
</dbReference>
<gene>
    <name evidence="3" type="ORF">MNOR_LOCUS8838</name>
</gene>
<organism evidence="3 4">
    <name type="scientific">Meganyctiphanes norvegica</name>
    <name type="common">Northern krill</name>
    <name type="synonym">Thysanopoda norvegica</name>
    <dbReference type="NCBI Taxonomy" id="48144"/>
    <lineage>
        <taxon>Eukaryota</taxon>
        <taxon>Metazoa</taxon>
        <taxon>Ecdysozoa</taxon>
        <taxon>Arthropoda</taxon>
        <taxon>Crustacea</taxon>
        <taxon>Multicrustacea</taxon>
        <taxon>Malacostraca</taxon>
        <taxon>Eumalacostraca</taxon>
        <taxon>Eucarida</taxon>
        <taxon>Euphausiacea</taxon>
        <taxon>Euphausiidae</taxon>
        <taxon>Meganyctiphanes</taxon>
    </lineage>
</organism>
<dbReference type="PROSITE" id="PS50085">
    <property type="entry name" value="RAPGAP"/>
    <property type="match status" value="1"/>
</dbReference>
<dbReference type="Proteomes" id="UP001497623">
    <property type="component" value="Unassembled WGS sequence"/>
</dbReference>
<proteinExistence type="predicted"/>
<dbReference type="Gene3D" id="3.40.50.11210">
    <property type="entry name" value="Rap/Ran-GAP"/>
    <property type="match status" value="1"/>
</dbReference>
<dbReference type="EMBL" id="CAXKWB010004172">
    <property type="protein sequence ID" value="CAL4072455.1"/>
    <property type="molecule type" value="Genomic_DNA"/>
</dbReference>
<dbReference type="PANTHER" id="PTHR15711">
    <property type="entry name" value="RAP GTPASE-ACTIVATING PROTEIN"/>
    <property type="match status" value="1"/>
</dbReference>
<dbReference type="PANTHER" id="PTHR15711:SF62">
    <property type="entry name" value="GTPASE-ACTIVATING RAP_RAN-GAP DOMAIN-LIKE PROTEIN 3"/>
    <property type="match status" value="1"/>
</dbReference>
<evidence type="ECO:0000313" key="3">
    <source>
        <dbReference type="EMBL" id="CAL4072455.1"/>
    </source>
</evidence>
<evidence type="ECO:0000259" key="2">
    <source>
        <dbReference type="PROSITE" id="PS50085"/>
    </source>
</evidence>
<feature type="non-terminal residue" evidence="3">
    <location>
        <position position="159"/>
    </location>
</feature>
<dbReference type="InterPro" id="IPR035974">
    <property type="entry name" value="Rap/Ran-GAP_sf"/>
</dbReference>
<feature type="non-terminal residue" evidence="3">
    <location>
        <position position="1"/>
    </location>
</feature>
<keyword evidence="4" id="KW-1185">Reference proteome</keyword>
<feature type="domain" description="Rap-GAP" evidence="2">
    <location>
        <begin position="1"/>
        <end position="151"/>
    </location>
</feature>
<dbReference type="InterPro" id="IPR050989">
    <property type="entry name" value="Rap1_Ran_GAP"/>
</dbReference>
<dbReference type="GO" id="GO:0005096">
    <property type="term" value="F:GTPase activator activity"/>
    <property type="evidence" value="ECO:0007669"/>
    <property type="project" value="UniProtKB-KW"/>
</dbReference>